<name>A0A1Y1KY12_PHOPY</name>
<dbReference type="SUPFAM" id="SSF100910">
    <property type="entry name" value="Chemosensory protein Csp2"/>
    <property type="match status" value="1"/>
</dbReference>
<dbReference type="EMBL" id="GEZM01072813">
    <property type="protein sequence ID" value="JAV65391.1"/>
    <property type="molecule type" value="Transcribed_RNA"/>
</dbReference>
<dbReference type="PANTHER" id="PTHR11257">
    <property type="entry name" value="CHEMOSENSORY PROTEIN-RELATED"/>
    <property type="match status" value="1"/>
</dbReference>
<feature type="signal peptide" evidence="1">
    <location>
        <begin position="1"/>
        <end position="25"/>
    </location>
</feature>
<protein>
    <submittedName>
        <fullName evidence="2">Uncharacterized protein</fullName>
    </submittedName>
</protein>
<dbReference type="InterPro" id="IPR036682">
    <property type="entry name" value="OS_D_A10/PebIII_sf"/>
</dbReference>
<evidence type="ECO:0000313" key="2">
    <source>
        <dbReference type="EMBL" id="JAV65391.1"/>
    </source>
</evidence>
<dbReference type="InterPro" id="IPR005055">
    <property type="entry name" value="A10/PebIII"/>
</dbReference>
<reference evidence="2" key="1">
    <citation type="journal article" date="2016" name="Sci. Rep.">
        <title>Molecular characterization of firefly nuptial gifts: a multi-omics approach sheds light on postcopulatory sexual selection.</title>
        <authorList>
            <person name="Al-Wathiqui N."/>
            <person name="Fallon T.R."/>
            <person name="South A."/>
            <person name="Weng J.K."/>
            <person name="Lewis S.M."/>
        </authorList>
    </citation>
    <scope>NUCLEOTIDE SEQUENCE</scope>
</reference>
<organism evidence="2">
    <name type="scientific">Photinus pyralis</name>
    <name type="common">Common eastern firefly</name>
    <name type="synonym">Lampyris pyralis</name>
    <dbReference type="NCBI Taxonomy" id="7054"/>
    <lineage>
        <taxon>Eukaryota</taxon>
        <taxon>Metazoa</taxon>
        <taxon>Ecdysozoa</taxon>
        <taxon>Arthropoda</taxon>
        <taxon>Hexapoda</taxon>
        <taxon>Insecta</taxon>
        <taxon>Pterygota</taxon>
        <taxon>Neoptera</taxon>
        <taxon>Endopterygota</taxon>
        <taxon>Coleoptera</taxon>
        <taxon>Polyphaga</taxon>
        <taxon>Elateriformia</taxon>
        <taxon>Elateroidea</taxon>
        <taxon>Lampyridae</taxon>
        <taxon>Lampyrinae</taxon>
        <taxon>Photinus</taxon>
    </lineage>
</organism>
<feature type="chain" id="PRO_5012598366" evidence="1">
    <location>
        <begin position="26"/>
        <end position="113"/>
    </location>
</feature>
<accession>A0A1Y1KY12</accession>
<proteinExistence type="predicted"/>
<dbReference type="Gene3D" id="1.10.2080.10">
    <property type="entry name" value="Insect odorant-binding protein A10/Ejaculatory bulb-specific protein 3"/>
    <property type="match status" value="1"/>
</dbReference>
<keyword evidence="1" id="KW-0732">Signal</keyword>
<dbReference type="AlphaFoldDB" id="A0A1Y1KY12"/>
<evidence type="ECO:0000256" key="1">
    <source>
        <dbReference type="SAM" id="SignalP"/>
    </source>
</evidence>
<dbReference type="PANTHER" id="PTHR11257:SF11">
    <property type="entry name" value="CHEMOSENSORY PROTEIN 17"/>
    <property type="match status" value="1"/>
</dbReference>
<sequence length="113" mass="12902">MCYIKFVTFSVILFLSVINIFTASTSRPPIADDEINKALNDTRYLMRQIKCTLGEVRCDPVGKRLKSLAPLVLRGSCPQCTDQEMKQVQKVLAHVQQYYPKEWNKIIQTYGSG</sequence>
<dbReference type="Pfam" id="PF03392">
    <property type="entry name" value="OS-D"/>
    <property type="match status" value="1"/>
</dbReference>